<organism evidence="3 4">
    <name type="scientific">Magnaporthiopsis poae (strain ATCC 64411 / 73-15)</name>
    <name type="common">Kentucky bluegrass fungus</name>
    <name type="synonym">Magnaporthe poae</name>
    <dbReference type="NCBI Taxonomy" id="644358"/>
    <lineage>
        <taxon>Eukaryota</taxon>
        <taxon>Fungi</taxon>
        <taxon>Dikarya</taxon>
        <taxon>Ascomycota</taxon>
        <taxon>Pezizomycotina</taxon>
        <taxon>Sordariomycetes</taxon>
        <taxon>Sordariomycetidae</taxon>
        <taxon>Magnaporthales</taxon>
        <taxon>Magnaporthaceae</taxon>
        <taxon>Magnaporthiopsis</taxon>
    </lineage>
</organism>
<evidence type="ECO:0000313" key="4">
    <source>
        <dbReference type="Proteomes" id="UP000011715"/>
    </source>
</evidence>
<dbReference type="VEuPathDB" id="FungiDB:MAPG_08619"/>
<reference evidence="2" key="2">
    <citation type="submission" date="2010-05" db="EMBL/GenBank/DDBJ databases">
        <title>The Genome Sequence of Magnaporthe poae strain ATCC 64411.</title>
        <authorList>
            <consortium name="The Broad Institute Genome Sequencing Platform"/>
            <consortium name="Broad Institute Genome Sequencing Center for Infectious Disease"/>
            <person name="Ma L.-J."/>
            <person name="Dead R."/>
            <person name="Young S."/>
            <person name="Zeng Q."/>
            <person name="Koehrsen M."/>
            <person name="Alvarado L."/>
            <person name="Berlin A."/>
            <person name="Chapman S.B."/>
            <person name="Chen Z."/>
            <person name="Freedman E."/>
            <person name="Gellesch M."/>
            <person name="Goldberg J."/>
            <person name="Griggs A."/>
            <person name="Gujja S."/>
            <person name="Heilman E.R."/>
            <person name="Heiman D."/>
            <person name="Hepburn T."/>
            <person name="Howarth C."/>
            <person name="Jen D."/>
            <person name="Larson L."/>
            <person name="Mehta T."/>
            <person name="Neiman D."/>
            <person name="Pearson M."/>
            <person name="Roberts A."/>
            <person name="Saif S."/>
            <person name="Shea T."/>
            <person name="Shenoy N."/>
            <person name="Sisk P."/>
            <person name="Stolte C."/>
            <person name="Sykes S."/>
            <person name="Walk T."/>
            <person name="White J."/>
            <person name="Yandava C."/>
            <person name="Haas B."/>
            <person name="Nusbaum C."/>
            <person name="Birren B."/>
        </authorList>
    </citation>
    <scope>NUCLEOTIDE SEQUENCE</scope>
    <source>
        <strain evidence="2">ATCC 64411</strain>
    </source>
</reference>
<evidence type="ECO:0000256" key="1">
    <source>
        <dbReference type="SAM" id="Phobius"/>
    </source>
</evidence>
<evidence type="ECO:0000313" key="3">
    <source>
        <dbReference type="EnsemblFungi" id="MAPG_08619T0"/>
    </source>
</evidence>
<sequence length="271" mass="29346">MVTLSWGTIKSLLIVFGPFFLPKILSLYRRVRYARNQPGAQPIRPLPPGALRALVLLAAVSIAFLVKSLPIPGLTPENVFVLTDSRLQIPTDVLFNRLASLRPDGVLTARDESLRVRFVNLESRLLYLTFGPAALADCAFCNSDEPNSYLVYALVDVLAPHLLNVALLTLATSKNLSGGGWRGRALLASAVLTAIDLGAAAIVKNTVSRDAELMRTAQAYWAHETAVMGATLEDREVVDGIRDALESRIDMGAISADAERYVNAMLESSGE</sequence>
<keyword evidence="1" id="KW-1133">Transmembrane helix</keyword>
<keyword evidence="1" id="KW-0812">Transmembrane</keyword>
<reference evidence="3" key="4">
    <citation type="journal article" date="2015" name="G3 (Bethesda)">
        <title>Genome sequences of three phytopathogenic species of the Magnaporthaceae family of fungi.</title>
        <authorList>
            <person name="Okagaki L.H."/>
            <person name="Nunes C.C."/>
            <person name="Sailsbery J."/>
            <person name="Clay B."/>
            <person name="Brown D."/>
            <person name="John T."/>
            <person name="Oh Y."/>
            <person name="Young N."/>
            <person name="Fitzgerald M."/>
            <person name="Haas B.J."/>
            <person name="Zeng Q."/>
            <person name="Young S."/>
            <person name="Adiconis X."/>
            <person name="Fan L."/>
            <person name="Levin J.Z."/>
            <person name="Mitchell T.K."/>
            <person name="Okubara P.A."/>
            <person name="Farman M.L."/>
            <person name="Kohn L.M."/>
            <person name="Birren B."/>
            <person name="Ma L.-J."/>
            <person name="Dean R.A."/>
        </authorList>
    </citation>
    <scope>NUCLEOTIDE SEQUENCE</scope>
    <source>
        <strain evidence="3">ATCC 64411 / 73-15</strain>
    </source>
</reference>
<feature type="transmembrane region" description="Helical" evidence="1">
    <location>
        <begin position="6"/>
        <end position="28"/>
    </location>
</feature>
<reference evidence="4" key="1">
    <citation type="submission" date="2010-05" db="EMBL/GenBank/DDBJ databases">
        <title>The genome sequence of Magnaporthe poae strain ATCC 64411.</title>
        <authorList>
            <person name="Ma L.-J."/>
            <person name="Dead R."/>
            <person name="Young S."/>
            <person name="Zeng Q."/>
            <person name="Koehrsen M."/>
            <person name="Alvarado L."/>
            <person name="Berlin A."/>
            <person name="Chapman S.B."/>
            <person name="Chen Z."/>
            <person name="Freedman E."/>
            <person name="Gellesch M."/>
            <person name="Goldberg J."/>
            <person name="Griggs A."/>
            <person name="Gujja S."/>
            <person name="Heilman E.R."/>
            <person name="Heiman D."/>
            <person name="Hepburn T."/>
            <person name="Howarth C."/>
            <person name="Jen D."/>
            <person name="Larson L."/>
            <person name="Mehta T."/>
            <person name="Neiman D."/>
            <person name="Pearson M."/>
            <person name="Roberts A."/>
            <person name="Saif S."/>
            <person name="Shea T."/>
            <person name="Shenoy N."/>
            <person name="Sisk P."/>
            <person name="Stolte C."/>
            <person name="Sykes S."/>
            <person name="Walk T."/>
            <person name="White J."/>
            <person name="Yandava C."/>
            <person name="Haas B."/>
            <person name="Nusbaum C."/>
            <person name="Birren B."/>
        </authorList>
    </citation>
    <scope>NUCLEOTIDE SEQUENCE [LARGE SCALE GENOMIC DNA]</scope>
    <source>
        <strain evidence="4">ATCC 64411 / 73-15</strain>
    </source>
</reference>
<dbReference type="EnsemblFungi" id="MAPG_08619T0">
    <property type="protein sequence ID" value="MAPG_08619T0"/>
    <property type="gene ID" value="MAPG_08619"/>
</dbReference>
<dbReference type="OrthoDB" id="4218123at2759"/>
<dbReference type="AlphaFoldDB" id="A0A0C4E7U4"/>
<dbReference type="EMBL" id="ADBL01002080">
    <property type="status" value="NOT_ANNOTATED_CDS"/>
    <property type="molecule type" value="Genomic_DNA"/>
</dbReference>
<gene>
    <name evidence="2" type="ORF">MAPG_08619</name>
</gene>
<dbReference type="STRING" id="644358.A0A0C4E7U4"/>
<dbReference type="EMBL" id="ADBL01002081">
    <property type="status" value="NOT_ANNOTATED_CDS"/>
    <property type="molecule type" value="Genomic_DNA"/>
</dbReference>
<protein>
    <submittedName>
        <fullName evidence="2 3">Uncharacterized protein</fullName>
    </submittedName>
</protein>
<reference evidence="3" key="5">
    <citation type="submission" date="2015-06" db="UniProtKB">
        <authorList>
            <consortium name="EnsemblFungi"/>
        </authorList>
    </citation>
    <scope>IDENTIFICATION</scope>
    <source>
        <strain evidence="3">ATCC 64411</strain>
    </source>
</reference>
<proteinExistence type="predicted"/>
<feature type="transmembrane region" description="Helical" evidence="1">
    <location>
        <begin position="185"/>
        <end position="203"/>
    </location>
</feature>
<dbReference type="Proteomes" id="UP000011715">
    <property type="component" value="Unassembled WGS sequence"/>
</dbReference>
<dbReference type="eggNOG" id="KOG4253">
    <property type="taxonomic scope" value="Eukaryota"/>
</dbReference>
<dbReference type="EMBL" id="GL876973">
    <property type="protein sequence ID" value="KLU89648.1"/>
    <property type="molecule type" value="Genomic_DNA"/>
</dbReference>
<name>A0A0C4E7U4_MAGP6</name>
<dbReference type="PANTHER" id="PTHR39470">
    <property type="entry name" value="CHROMOSOME 10, WHOLE GENOME SHOTGUN SEQUENCE"/>
    <property type="match status" value="1"/>
</dbReference>
<feature type="transmembrane region" description="Helical" evidence="1">
    <location>
        <begin position="149"/>
        <end position="173"/>
    </location>
</feature>
<evidence type="ECO:0000313" key="2">
    <source>
        <dbReference type="EMBL" id="KLU89648.1"/>
    </source>
</evidence>
<accession>A0A0C4E7U4</accession>
<dbReference type="PANTHER" id="PTHR39470:SF1">
    <property type="entry name" value="CHORISMATE SYNTHASE PROTEIN"/>
    <property type="match status" value="1"/>
</dbReference>
<keyword evidence="1" id="KW-0472">Membrane</keyword>
<reference evidence="2" key="3">
    <citation type="submission" date="2011-03" db="EMBL/GenBank/DDBJ databases">
        <title>Annotation of Magnaporthe poae ATCC 64411.</title>
        <authorList>
            <person name="Ma L.-J."/>
            <person name="Dead R."/>
            <person name="Young S.K."/>
            <person name="Zeng Q."/>
            <person name="Gargeya S."/>
            <person name="Fitzgerald M."/>
            <person name="Haas B."/>
            <person name="Abouelleil A."/>
            <person name="Alvarado L."/>
            <person name="Arachchi H.M."/>
            <person name="Berlin A."/>
            <person name="Brown A."/>
            <person name="Chapman S.B."/>
            <person name="Chen Z."/>
            <person name="Dunbar C."/>
            <person name="Freedman E."/>
            <person name="Gearin G."/>
            <person name="Gellesch M."/>
            <person name="Goldberg J."/>
            <person name="Griggs A."/>
            <person name="Gujja S."/>
            <person name="Heiman D."/>
            <person name="Howarth C."/>
            <person name="Larson L."/>
            <person name="Lui A."/>
            <person name="MacDonald P.J.P."/>
            <person name="Mehta T."/>
            <person name="Montmayeur A."/>
            <person name="Murphy C."/>
            <person name="Neiman D."/>
            <person name="Pearson M."/>
            <person name="Priest M."/>
            <person name="Roberts A."/>
            <person name="Saif S."/>
            <person name="Shea T."/>
            <person name="Shenoy N."/>
            <person name="Sisk P."/>
            <person name="Stolte C."/>
            <person name="Sykes S."/>
            <person name="Yandava C."/>
            <person name="Wortman J."/>
            <person name="Nusbaum C."/>
            <person name="Birren B."/>
        </authorList>
    </citation>
    <scope>NUCLEOTIDE SEQUENCE</scope>
    <source>
        <strain evidence="2">ATCC 64411</strain>
    </source>
</reference>
<keyword evidence="4" id="KW-1185">Reference proteome</keyword>